<keyword evidence="2" id="KW-0444">Lipid biosynthesis</keyword>
<dbReference type="EMBL" id="OC861846">
    <property type="protein sequence ID" value="CAD7629749.1"/>
    <property type="molecule type" value="Genomic_DNA"/>
</dbReference>
<name>A0A7R9Q380_9ACAR</name>
<proteinExistence type="predicted"/>
<keyword evidence="3" id="KW-0808">Transferase</keyword>
<evidence type="ECO:0000256" key="1">
    <source>
        <dbReference type="ARBA" id="ARBA00004141"/>
    </source>
</evidence>
<evidence type="ECO:0000313" key="11">
    <source>
        <dbReference type="EMBL" id="CAD7629749.1"/>
    </source>
</evidence>
<keyword evidence="9" id="KW-0275">Fatty acid biosynthesis</keyword>
<gene>
    <name evidence="11" type="ORF">OSB1V03_LOCUS10164</name>
</gene>
<dbReference type="EMBL" id="CAJPIZ010007271">
    <property type="protein sequence ID" value="CAG2110179.1"/>
    <property type="molecule type" value="Genomic_DNA"/>
</dbReference>
<protein>
    <recommendedName>
        <fullName evidence="13">Very-long-chain 3-oxoacyl-CoA synthase</fullName>
    </recommendedName>
</protein>
<evidence type="ECO:0000256" key="3">
    <source>
        <dbReference type="ARBA" id="ARBA00022679"/>
    </source>
</evidence>
<evidence type="ECO:0000313" key="12">
    <source>
        <dbReference type="Proteomes" id="UP000759131"/>
    </source>
</evidence>
<evidence type="ECO:0000256" key="8">
    <source>
        <dbReference type="ARBA" id="ARBA00023136"/>
    </source>
</evidence>
<evidence type="ECO:0000256" key="10">
    <source>
        <dbReference type="SAM" id="Phobius"/>
    </source>
</evidence>
<comment type="subcellular location">
    <subcellularLocation>
        <location evidence="1">Membrane</location>
        <topology evidence="1">Multi-pass membrane protein</topology>
    </subcellularLocation>
</comment>
<feature type="transmembrane region" description="Helical" evidence="10">
    <location>
        <begin position="59"/>
        <end position="81"/>
    </location>
</feature>
<keyword evidence="7" id="KW-0443">Lipid metabolism</keyword>
<dbReference type="AlphaFoldDB" id="A0A7R9Q380"/>
<accession>A0A7R9Q380</accession>
<evidence type="ECO:0000256" key="6">
    <source>
        <dbReference type="ARBA" id="ARBA00022989"/>
    </source>
</evidence>
<keyword evidence="6 10" id="KW-1133">Transmembrane helix</keyword>
<keyword evidence="12" id="KW-1185">Reference proteome</keyword>
<dbReference type="GO" id="GO:0006633">
    <property type="term" value="P:fatty acid biosynthetic process"/>
    <property type="evidence" value="ECO:0007669"/>
    <property type="project" value="UniProtKB-KW"/>
</dbReference>
<dbReference type="GO" id="GO:0016020">
    <property type="term" value="C:membrane"/>
    <property type="evidence" value="ECO:0007669"/>
    <property type="project" value="UniProtKB-SubCell"/>
</dbReference>
<organism evidence="11">
    <name type="scientific">Medioppia subpectinata</name>
    <dbReference type="NCBI Taxonomy" id="1979941"/>
    <lineage>
        <taxon>Eukaryota</taxon>
        <taxon>Metazoa</taxon>
        <taxon>Ecdysozoa</taxon>
        <taxon>Arthropoda</taxon>
        <taxon>Chelicerata</taxon>
        <taxon>Arachnida</taxon>
        <taxon>Acari</taxon>
        <taxon>Acariformes</taxon>
        <taxon>Sarcoptiformes</taxon>
        <taxon>Oribatida</taxon>
        <taxon>Brachypylina</taxon>
        <taxon>Oppioidea</taxon>
        <taxon>Oppiidae</taxon>
        <taxon>Medioppia</taxon>
    </lineage>
</organism>
<evidence type="ECO:0000256" key="4">
    <source>
        <dbReference type="ARBA" id="ARBA00022692"/>
    </source>
</evidence>
<evidence type="ECO:0000256" key="9">
    <source>
        <dbReference type="ARBA" id="ARBA00023160"/>
    </source>
</evidence>
<dbReference type="Proteomes" id="UP000759131">
    <property type="component" value="Unassembled WGS sequence"/>
</dbReference>
<feature type="transmembrane region" description="Helical" evidence="10">
    <location>
        <begin position="93"/>
        <end position="110"/>
    </location>
</feature>
<dbReference type="OrthoDB" id="10388605at2759"/>
<evidence type="ECO:0000256" key="7">
    <source>
        <dbReference type="ARBA" id="ARBA00023098"/>
    </source>
</evidence>
<keyword evidence="4 10" id="KW-0812">Transmembrane</keyword>
<keyword evidence="8 10" id="KW-0472">Membrane</keyword>
<dbReference type="InterPro" id="IPR002076">
    <property type="entry name" value="ELO_fam"/>
</dbReference>
<dbReference type="Pfam" id="PF01151">
    <property type="entry name" value="ELO"/>
    <property type="match status" value="1"/>
</dbReference>
<feature type="non-terminal residue" evidence="11">
    <location>
        <position position="136"/>
    </location>
</feature>
<evidence type="ECO:0000256" key="2">
    <source>
        <dbReference type="ARBA" id="ARBA00022516"/>
    </source>
</evidence>
<sequence>MVEVGDNDIRFHNYVKDIRLNPDKWSEDWHKYPGIPYTFFVEDWAIPLGNELQEMTVNYWQYSIHLSIAYIIVIFGTKYLMSFRNNGYDLRKYLSAWNIFLSIFSIVGVVRCLPEFVHILYTKGFTASFCDASYYE</sequence>
<evidence type="ECO:0000256" key="5">
    <source>
        <dbReference type="ARBA" id="ARBA00022832"/>
    </source>
</evidence>
<dbReference type="GO" id="GO:0009922">
    <property type="term" value="F:fatty acid elongase activity"/>
    <property type="evidence" value="ECO:0007669"/>
    <property type="project" value="InterPro"/>
</dbReference>
<keyword evidence="5" id="KW-0276">Fatty acid metabolism</keyword>
<reference evidence="11" key="1">
    <citation type="submission" date="2020-11" db="EMBL/GenBank/DDBJ databases">
        <authorList>
            <person name="Tran Van P."/>
        </authorList>
    </citation>
    <scope>NUCLEOTIDE SEQUENCE</scope>
</reference>
<evidence type="ECO:0008006" key="13">
    <source>
        <dbReference type="Google" id="ProtNLM"/>
    </source>
</evidence>